<name>A0A0M9WBA6_9EURO</name>
<protein>
    <submittedName>
        <fullName evidence="1">Uncharacterized protein</fullName>
    </submittedName>
</protein>
<comment type="caution">
    <text evidence="1">The sequence shown here is derived from an EMBL/GenBank/DDBJ whole genome shotgun (WGS) entry which is preliminary data.</text>
</comment>
<evidence type="ECO:0000313" key="1">
    <source>
        <dbReference type="EMBL" id="KOS38333.1"/>
    </source>
</evidence>
<evidence type="ECO:0000313" key="2">
    <source>
        <dbReference type="Proteomes" id="UP000037696"/>
    </source>
</evidence>
<sequence>RGLYTLLKPSKLCSMIVNKLTNILTLDFLLSYYLTKSELNLN</sequence>
<accession>A0A0M9WBA6</accession>
<dbReference type="AlphaFoldDB" id="A0A0M9WBA6"/>
<feature type="non-terminal residue" evidence="1">
    <location>
        <position position="1"/>
    </location>
</feature>
<proteinExistence type="predicted"/>
<gene>
    <name evidence="1" type="ORF">ACN38_g10855</name>
</gene>
<organism evidence="1 2">
    <name type="scientific">Penicillium nordicum</name>
    <dbReference type="NCBI Taxonomy" id="229535"/>
    <lineage>
        <taxon>Eukaryota</taxon>
        <taxon>Fungi</taxon>
        <taxon>Dikarya</taxon>
        <taxon>Ascomycota</taxon>
        <taxon>Pezizomycotina</taxon>
        <taxon>Eurotiomycetes</taxon>
        <taxon>Eurotiomycetidae</taxon>
        <taxon>Eurotiales</taxon>
        <taxon>Aspergillaceae</taxon>
        <taxon>Penicillium</taxon>
    </lineage>
</organism>
<keyword evidence="2" id="KW-1185">Reference proteome</keyword>
<dbReference type="Proteomes" id="UP000037696">
    <property type="component" value="Unassembled WGS sequence"/>
</dbReference>
<dbReference type="EMBL" id="LHQQ01000258">
    <property type="protein sequence ID" value="KOS38333.1"/>
    <property type="molecule type" value="Genomic_DNA"/>
</dbReference>
<reference evidence="1 2" key="1">
    <citation type="submission" date="2015-08" db="EMBL/GenBank/DDBJ databases">
        <title>Genome sequencing of Penicillium nordicum.</title>
        <authorList>
            <person name="Nguyen H.D."/>
            <person name="Seifert K.A."/>
        </authorList>
    </citation>
    <scope>NUCLEOTIDE SEQUENCE [LARGE SCALE GENOMIC DNA]</scope>
    <source>
        <strain evidence="1 2">DAOMC 185683</strain>
    </source>
</reference>